<accession>A0A3M3K4G3</accession>
<dbReference type="EMBL" id="RBOW01001017">
    <property type="protein sequence ID" value="RMN17141.1"/>
    <property type="molecule type" value="Genomic_DNA"/>
</dbReference>
<dbReference type="Proteomes" id="UP000281372">
    <property type="component" value="Unassembled WGS sequence"/>
</dbReference>
<gene>
    <name evidence="2" type="ORF">ALQ64_03122</name>
</gene>
<reference evidence="2 3" key="1">
    <citation type="submission" date="2018-08" db="EMBL/GenBank/DDBJ databases">
        <title>Recombination of ecologically and evolutionarily significant loci maintains genetic cohesion in the Pseudomonas syringae species complex.</title>
        <authorList>
            <person name="Dillon M."/>
            <person name="Thakur S."/>
            <person name="Almeida R.N.D."/>
            <person name="Weir B.S."/>
            <person name="Guttman D.S."/>
        </authorList>
    </citation>
    <scope>NUCLEOTIDE SEQUENCE [LARGE SCALE GENOMIC DNA]</scope>
    <source>
        <strain evidence="2 3">ICMP 2821</strain>
    </source>
</reference>
<proteinExistence type="predicted"/>
<evidence type="ECO:0000256" key="1">
    <source>
        <dbReference type="SAM" id="MobiDB-lite"/>
    </source>
</evidence>
<feature type="region of interest" description="Disordered" evidence="1">
    <location>
        <begin position="355"/>
        <end position="389"/>
    </location>
</feature>
<protein>
    <submittedName>
        <fullName evidence="2">Uncharacterized protein</fullName>
    </submittedName>
</protein>
<organism evidence="2 3">
    <name type="scientific">Pseudomonas cannabina</name>
    <dbReference type="NCBI Taxonomy" id="86840"/>
    <lineage>
        <taxon>Bacteria</taxon>
        <taxon>Pseudomonadati</taxon>
        <taxon>Pseudomonadota</taxon>
        <taxon>Gammaproteobacteria</taxon>
        <taxon>Pseudomonadales</taxon>
        <taxon>Pseudomonadaceae</taxon>
        <taxon>Pseudomonas</taxon>
    </lineage>
</organism>
<dbReference type="RefSeq" id="WP_122378154.1">
    <property type="nucleotide sequence ID" value="NZ_RBOW01001017.1"/>
</dbReference>
<name>A0A3M3K4G3_PSECA</name>
<comment type="caution">
    <text evidence="2">The sequence shown here is derived from an EMBL/GenBank/DDBJ whole genome shotgun (WGS) entry which is preliminary data.</text>
</comment>
<evidence type="ECO:0000313" key="2">
    <source>
        <dbReference type="EMBL" id="RMN17141.1"/>
    </source>
</evidence>
<sequence length="477" mass="52353">MDIEARFKETYAQVKKEETAKAFLMRVVKVREVTGDADSFVAYGFRTDNEAKVAVAAKKSTSGQHVPVEGSVLRAEKITRVPSAKTSDIAFYKSEYFHTVLPDSFCLQAIVQPTMPRKNDANGMWSAQVNAFDIDTNDQIVTADRTNTDLDEVLVKMLMPWTAEVPSSITHDIKGDALWGDGLTAKPGFSPFVLVRILNQSFPLYGKGFVKQELDGKMSARLPTEDEVLSIVRGNPKLQSLKATIKTLPVEELPKLSIALIPGLSITVGRESMSGAERAYLAIPKAFDWTNRNLQDDKGNAVIHPGFRKADVHIKTSRTNRMIVAHAVRSIGSTLTGYVPESAGELEVRERREAKLAKTDQMQGGPTEEQHAVRPDPVSQERQAAPAPVAAPMKKVIAATAEIAVEAAESDFFEPSTAVVNTPAEQHEAFDYSVYADDLRAMESMNADSVEPDDIQDLLDEAALRTSTRRPPRPTLG</sequence>
<dbReference type="AlphaFoldDB" id="A0A3M3K4G3"/>
<evidence type="ECO:0000313" key="3">
    <source>
        <dbReference type="Proteomes" id="UP000281372"/>
    </source>
</evidence>